<evidence type="ECO:0000313" key="1">
    <source>
        <dbReference type="EMBL" id="KAH1173024.1"/>
    </source>
</evidence>
<protein>
    <submittedName>
        <fullName evidence="1">Uncharacterized protein</fullName>
    </submittedName>
</protein>
<proteinExistence type="predicted"/>
<dbReference type="EMBL" id="JAHDVG010000482">
    <property type="protein sequence ID" value="KAH1173024.1"/>
    <property type="molecule type" value="Genomic_DNA"/>
</dbReference>
<keyword evidence="2" id="KW-1185">Reference proteome</keyword>
<dbReference type="AlphaFoldDB" id="A0A9D4AWV4"/>
<feature type="non-terminal residue" evidence="1">
    <location>
        <position position="67"/>
    </location>
</feature>
<sequence>MDHIFTINQLLEHSREYKFTLCIVFNNYKKALDSIALNAVLKVLAEQGIDTNYIKLLKEANSDCTKK</sequence>
<reference evidence="1" key="1">
    <citation type="submission" date="2021-09" db="EMBL/GenBank/DDBJ databases">
        <title>The genome of Mauremys mutica provides insights into the evolution of semi-aquatic lifestyle.</title>
        <authorList>
            <person name="Gong S."/>
            <person name="Gao Y."/>
        </authorList>
    </citation>
    <scope>NUCLEOTIDE SEQUENCE</scope>
    <source>
        <strain evidence="1">MM-2020</strain>
        <tissue evidence="1">Muscle</tissue>
    </source>
</reference>
<comment type="caution">
    <text evidence="1">The sequence shown here is derived from an EMBL/GenBank/DDBJ whole genome shotgun (WGS) entry which is preliminary data.</text>
</comment>
<dbReference type="Proteomes" id="UP000827986">
    <property type="component" value="Unassembled WGS sequence"/>
</dbReference>
<organism evidence="1 2">
    <name type="scientific">Mauremys mutica</name>
    <name type="common">yellowpond turtle</name>
    <dbReference type="NCBI Taxonomy" id="74926"/>
    <lineage>
        <taxon>Eukaryota</taxon>
        <taxon>Metazoa</taxon>
        <taxon>Chordata</taxon>
        <taxon>Craniata</taxon>
        <taxon>Vertebrata</taxon>
        <taxon>Euteleostomi</taxon>
        <taxon>Archelosauria</taxon>
        <taxon>Testudinata</taxon>
        <taxon>Testudines</taxon>
        <taxon>Cryptodira</taxon>
        <taxon>Durocryptodira</taxon>
        <taxon>Testudinoidea</taxon>
        <taxon>Geoemydidae</taxon>
        <taxon>Geoemydinae</taxon>
        <taxon>Mauremys</taxon>
    </lineage>
</organism>
<name>A0A9D4AWV4_9SAUR</name>
<accession>A0A9D4AWV4</accession>
<gene>
    <name evidence="1" type="ORF">KIL84_016863</name>
</gene>
<evidence type="ECO:0000313" key="2">
    <source>
        <dbReference type="Proteomes" id="UP000827986"/>
    </source>
</evidence>